<proteinExistence type="predicted"/>
<comment type="caution">
    <text evidence="1">The sequence shown here is derived from an EMBL/GenBank/DDBJ whole genome shotgun (WGS) entry which is preliminary data.</text>
</comment>
<name>A0A0F9M5P2_9ZZZZ</name>
<gene>
    <name evidence="1" type="ORF">LCGC14_1425200</name>
</gene>
<evidence type="ECO:0000313" key="1">
    <source>
        <dbReference type="EMBL" id="KKM71970.1"/>
    </source>
</evidence>
<dbReference type="EMBL" id="LAZR01009547">
    <property type="protein sequence ID" value="KKM71970.1"/>
    <property type="molecule type" value="Genomic_DNA"/>
</dbReference>
<reference evidence="1" key="1">
    <citation type="journal article" date="2015" name="Nature">
        <title>Complex archaea that bridge the gap between prokaryotes and eukaryotes.</title>
        <authorList>
            <person name="Spang A."/>
            <person name="Saw J.H."/>
            <person name="Jorgensen S.L."/>
            <person name="Zaremba-Niedzwiedzka K."/>
            <person name="Martijn J."/>
            <person name="Lind A.E."/>
            <person name="van Eijk R."/>
            <person name="Schleper C."/>
            <person name="Guy L."/>
            <person name="Ettema T.J."/>
        </authorList>
    </citation>
    <scope>NUCLEOTIDE SEQUENCE</scope>
</reference>
<protein>
    <submittedName>
        <fullName evidence="1">Uncharacterized protein</fullName>
    </submittedName>
</protein>
<accession>A0A0F9M5P2</accession>
<sequence>MPNSRLSSDYYEYATVNTNPGASGYFTNEVNIRQKSLQQVFFSVRETGASSAFSVTITLQFKCPGDDDWQDYDTYSEVNRKLIEGGGAGVRWRMGVEQGDYTSGEVTFGFDW</sequence>
<dbReference type="AlphaFoldDB" id="A0A0F9M5P2"/>
<organism evidence="1">
    <name type="scientific">marine sediment metagenome</name>
    <dbReference type="NCBI Taxonomy" id="412755"/>
    <lineage>
        <taxon>unclassified sequences</taxon>
        <taxon>metagenomes</taxon>
        <taxon>ecological metagenomes</taxon>
    </lineage>
</organism>